<proteinExistence type="predicted"/>
<dbReference type="RefSeq" id="WP_189968369.1">
    <property type="nucleotide sequence ID" value="NZ_BMUA01000023.1"/>
</dbReference>
<dbReference type="Proteomes" id="UP001050808">
    <property type="component" value="Unassembled WGS sequence"/>
</dbReference>
<comment type="caution">
    <text evidence="2">The sequence shown here is derived from an EMBL/GenBank/DDBJ whole genome shotgun (WGS) entry which is preliminary data.</text>
</comment>
<gene>
    <name evidence="2" type="ORF">Sviol_31870</name>
</gene>
<keyword evidence="3" id="KW-1185">Reference proteome</keyword>
<feature type="domain" description="DUF397" evidence="1">
    <location>
        <begin position="38"/>
        <end position="56"/>
    </location>
</feature>
<feature type="domain" description="DUF397" evidence="1">
    <location>
        <begin position="62"/>
        <end position="115"/>
    </location>
</feature>
<feature type="domain" description="DUF397" evidence="1">
    <location>
        <begin position="16"/>
        <end position="33"/>
    </location>
</feature>
<organism evidence="2 3">
    <name type="scientific">Streptomyces violascens</name>
    <dbReference type="NCBI Taxonomy" id="67381"/>
    <lineage>
        <taxon>Bacteria</taxon>
        <taxon>Bacillati</taxon>
        <taxon>Actinomycetota</taxon>
        <taxon>Actinomycetes</taxon>
        <taxon>Kitasatosporales</taxon>
        <taxon>Streptomycetaceae</taxon>
        <taxon>Streptomyces</taxon>
    </lineage>
</organism>
<protein>
    <recommendedName>
        <fullName evidence="1">DUF397 domain-containing protein</fullName>
    </recommendedName>
</protein>
<accession>A0ABQ3QNB8</accession>
<sequence>MKRSEHIVSDASVLNGWRKSSYSGGDSGECLEVSEVYASWRKSSYSGPSEGSCLEVNDACETWQKSTYSGPGGGECLEFSDSCTMCVPVRDSKNPTGPAVVFGPAAWTSFIDGVKGGVLTR</sequence>
<dbReference type="Pfam" id="PF04149">
    <property type="entry name" value="DUF397"/>
    <property type="match status" value="3"/>
</dbReference>
<name>A0ABQ3QNB8_9ACTN</name>
<reference evidence="2" key="1">
    <citation type="submission" date="2024-05" db="EMBL/GenBank/DDBJ databases">
        <title>Whole genome shotgun sequence of Streptomyces violascens NBRC 12920.</title>
        <authorList>
            <person name="Komaki H."/>
            <person name="Tamura T."/>
        </authorList>
    </citation>
    <scope>NUCLEOTIDE SEQUENCE</scope>
    <source>
        <strain evidence="2">NBRC 12920</strain>
    </source>
</reference>
<evidence type="ECO:0000313" key="3">
    <source>
        <dbReference type="Proteomes" id="UP001050808"/>
    </source>
</evidence>
<evidence type="ECO:0000313" key="2">
    <source>
        <dbReference type="EMBL" id="GHI38779.1"/>
    </source>
</evidence>
<dbReference type="EMBL" id="BNDY01000009">
    <property type="protein sequence ID" value="GHI38779.1"/>
    <property type="molecule type" value="Genomic_DNA"/>
</dbReference>
<evidence type="ECO:0000259" key="1">
    <source>
        <dbReference type="Pfam" id="PF04149"/>
    </source>
</evidence>
<dbReference type="InterPro" id="IPR007278">
    <property type="entry name" value="DUF397"/>
</dbReference>